<dbReference type="GO" id="GO:0035556">
    <property type="term" value="P:intracellular signal transduction"/>
    <property type="evidence" value="ECO:0007669"/>
    <property type="project" value="TreeGrafter"/>
</dbReference>
<evidence type="ECO:0000256" key="9">
    <source>
        <dbReference type="SAM" id="MobiDB-lite"/>
    </source>
</evidence>
<dbReference type="SUPFAM" id="SSF56112">
    <property type="entry name" value="Protein kinase-like (PK-like)"/>
    <property type="match status" value="1"/>
</dbReference>
<keyword evidence="3" id="KW-0808">Transferase</keyword>
<gene>
    <name evidence="12" type="ORF">Slin15195_G099710</name>
</gene>
<evidence type="ECO:0000259" key="11">
    <source>
        <dbReference type="PROSITE" id="PS51285"/>
    </source>
</evidence>
<dbReference type="InterPro" id="IPR050236">
    <property type="entry name" value="Ser_Thr_kinase_AGC"/>
</dbReference>
<dbReference type="SMART" id="SM00220">
    <property type="entry name" value="S_TKc"/>
    <property type="match status" value="1"/>
</dbReference>
<proteinExistence type="predicted"/>
<keyword evidence="2" id="KW-0723">Serine/threonine-protein kinase</keyword>
<keyword evidence="5" id="KW-0418">Kinase</keyword>
<dbReference type="GO" id="GO:0005524">
    <property type="term" value="F:ATP binding"/>
    <property type="evidence" value="ECO:0007669"/>
    <property type="project" value="UniProtKB-KW"/>
</dbReference>
<evidence type="ECO:0000313" key="13">
    <source>
        <dbReference type="Proteomes" id="UP001056384"/>
    </source>
</evidence>
<evidence type="ECO:0000256" key="1">
    <source>
        <dbReference type="ARBA" id="ARBA00012513"/>
    </source>
</evidence>
<evidence type="ECO:0000313" key="12">
    <source>
        <dbReference type="EMBL" id="USW56652.1"/>
    </source>
</evidence>
<organism evidence="12 13">
    <name type="scientific">Septoria linicola</name>
    <dbReference type="NCBI Taxonomy" id="215465"/>
    <lineage>
        <taxon>Eukaryota</taxon>
        <taxon>Fungi</taxon>
        <taxon>Dikarya</taxon>
        <taxon>Ascomycota</taxon>
        <taxon>Pezizomycotina</taxon>
        <taxon>Dothideomycetes</taxon>
        <taxon>Dothideomycetidae</taxon>
        <taxon>Mycosphaerellales</taxon>
        <taxon>Mycosphaerellaceae</taxon>
        <taxon>Septoria</taxon>
    </lineage>
</organism>
<evidence type="ECO:0000256" key="7">
    <source>
        <dbReference type="ARBA" id="ARBA00047899"/>
    </source>
</evidence>
<feature type="domain" description="Protein kinase" evidence="10">
    <location>
        <begin position="1"/>
        <end position="263"/>
    </location>
</feature>
<dbReference type="Gene3D" id="1.10.510.10">
    <property type="entry name" value="Transferase(Phosphotransferase) domain 1"/>
    <property type="match status" value="1"/>
</dbReference>
<dbReference type="PANTHER" id="PTHR24356:SF400">
    <property type="entry name" value="SERINE_THREONINE-PROTEIN KINASE CBK1"/>
    <property type="match status" value="1"/>
</dbReference>
<evidence type="ECO:0000256" key="5">
    <source>
        <dbReference type="ARBA" id="ARBA00022777"/>
    </source>
</evidence>
<dbReference type="EC" id="2.7.11.1" evidence="1"/>
<comment type="catalytic activity">
    <reaction evidence="7">
        <text>L-threonyl-[protein] + ATP = O-phospho-L-threonyl-[protein] + ADP + H(+)</text>
        <dbReference type="Rhea" id="RHEA:46608"/>
        <dbReference type="Rhea" id="RHEA-COMP:11060"/>
        <dbReference type="Rhea" id="RHEA-COMP:11605"/>
        <dbReference type="ChEBI" id="CHEBI:15378"/>
        <dbReference type="ChEBI" id="CHEBI:30013"/>
        <dbReference type="ChEBI" id="CHEBI:30616"/>
        <dbReference type="ChEBI" id="CHEBI:61977"/>
        <dbReference type="ChEBI" id="CHEBI:456216"/>
        <dbReference type="EC" id="2.7.11.1"/>
    </reaction>
</comment>
<dbReference type="OrthoDB" id="3638488at2759"/>
<comment type="catalytic activity">
    <reaction evidence="8">
        <text>L-seryl-[protein] + ATP = O-phospho-L-seryl-[protein] + ADP + H(+)</text>
        <dbReference type="Rhea" id="RHEA:17989"/>
        <dbReference type="Rhea" id="RHEA-COMP:9863"/>
        <dbReference type="Rhea" id="RHEA-COMP:11604"/>
        <dbReference type="ChEBI" id="CHEBI:15378"/>
        <dbReference type="ChEBI" id="CHEBI:29999"/>
        <dbReference type="ChEBI" id="CHEBI:30616"/>
        <dbReference type="ChEBI" id="CHEBI:83421"/>
        <dbReference type="ChEBI" id="CHEBI:456216"/>
        <dbReference type="EC" id="2.7.11.1"/>
    </reaction>
</comment>
<dbReference type="AlphaFoldDB" id="A0A9Q9B3B8"/>
<evidence type="ECO:0000256" key="2">
    <source>
        <dbReference type="ARBA" id="ARBA00022527"/>
    </source>
</evidence>
<dbReference type="EMBL" id="CP099425">
    <property type="protein sequence ID" value="USW56652.1"/>
    <property type="molecule type" value="Genomic_DNA"/>
</dbReference>
<dbReference type="PANTHER" id="PTHR24356">
    <property type="entry name" value="SERINE/THREONINE-PROTEIN KINASE"/>
    <property type="match status" value="1"/>
</dbReference>
<keyword evidence="4" id="KW-0547">Nucleotide-binding</keyword>
<name>A0A9Q9B3B8_9PEZI</name>
<dbReference type="InterPro" id="IPR000719">
    <property type="entry name" value="Prot_kinase_dom"/>
</dbReference>
<dbReference type="Pfam" id="PF00069">
    <property type="entry name" value="Pkinase"/>
    <property type="match status" value="2"/>
</dbReference>
<dbReference type="PROSITE" id="PS50011">
    <property type="entry name" value="PROTEIN_KINASE_DOM"/>
    <property type="match status" value="1"/>
</dbReference>
<protein>
    <recommendedName>
        <fullName evidence="1">non-specific serine/threonine protein kinase</fullName>
        <ecNumber evidence="1">2.7.11.1</ecNumber>
    </recommendedName>
</protein>
<feature type="domain" description="AGC-kinase C-terminal" evidence="11">
    <location>
        <begin position="296"/>
        <end position="470"/>
    </location>
</feature>
<dbReference type="PROSITE" id="PS51285">
    <property type="entry name" value="AGC_KINASE_CTER"/>
    <property type="match status" value="1"/>
</dbReference>
<dbReference type="InterPro" id="IPR011009">
    <property type="entry name" value="Kinase-like_dom_sf"/>
</dbReference>
<sequence>MEYMIGGDFLGLLLRFDVLEESTAKWYVAQMILCIEEAHKMKWIHRDIKPDNFLISASGHLKISDFGLAFDGHWSHSQMYYTNQRENLLERVGIEVAGDELDVAQDVACGEMEHEWKPRRRDVPSKSAAEEHAHREGLLDWRNRNDRKKMARSIVGTSQYMAPEVIQGYHYDGRCDWWSIGIILYECLYGRTPFYRDNRNRTKECIVNHRRTLHFPSGARHGKNHDSPYPEPSPVAVDLLKAILCEKERRLSSRQYRHSDPRMPARRLQAASLHNSLVRHVFANDAEEIKHHPFFIGIPWERLHTSEPPFVPRVRANQSITKYFEDEKDIMSEETSSYASMKKHIPDDAAEEDVAVALGHHFQRWKAERMQREKRELGMDMCRDSSLTRIREHLGAEYEQWKAQRMVEVAEVRAEMGIEVAPQEARREKRRPRDKVLRDPMLNKQALEVRKKKAFFGYTYRRPKPMWSHEGPIRYRRARIARPTILPVYQARSSEEEGYRSL</sequence>
<dbReference type="InterPro" id="IPR000961">
    <property type="entry name" value="AGC-kinase_C"/>
</dbReference>
<accession>A0A9Q9B3B8</accession>
<dbReference type="Proteomes" id="UP001056384">
    <property type="component" value="Chromosome 8"/>
</dbReference>
<evidence type="ECO:0000256" key="4">
    <source>
        <dbReference type="ARBA" id="ARBA00022741"/>
    </source>
</evidence>
<evidence type="ECO:0000256" key="6">
    <source>
        <dbReference type="ARBA" id="ARBA00022840"/>
    </source>
</evidence>
<evidence type="ECO:0000256" key="3">
    <source>
        <dbReference type="ARBA" id="ARBA00022679"/>
    </source>
</evidence>
<reference evidence="12" key="1">
    <citation type="submission" date="2022-06" db="EMBL/GenBank/DDBJ databases">
        <title>Complete genome sequences of two strains of the flax pathogen Septoria linicola.</title>
        <authorList>
            <person name="Lapalu N."/>
            <person name="Simon A."/>
            <person name="Demenou B."/>
            <person name="Paumier D."/>
            <person name="Guillot M.-P."/>
            <person name="Gout L."/>
            <person name="Valade R."/>
        </authorList>
    </citation>
    <scope>NUCLEOTIDE SEQUENCE</scope>
    <source>
        <strain evidence="12">SE15195</strain>
    </source>
</reference>
<feature type="region of interest" description="Disordered" evidence="9">
    <location>
        <begin position="119"/>
        <end position="138"/>
    </location>
</feature>
<dbReference type="GO" id="GO:0004674">
    <property type="term" value="F:protein serine/threonine kinase activity"/>
    <property type="evidence" value="ECO:0007669"/>
    <property type="project" value="UniProtKB-KW"/>
</dbReference>
<evidence type="ECO:0000259" key="10">
    <source>
        <dbReference type="PROSITE" id="PS50011"/>
    </source>
</evidence>
<evidence type="ECO:0000256" key="8">
    <source>
        <dbReference type="ARBA" id="ARBA00048679"/>
    </source>
</evidence>
<keyword evidence="13" id="KW-1185">Reference proteome</keyword>
<keyword evidence="6" id="KW-0067">ATP-binding</keyword>